<dbReference type="SUPFAM" id="SSF52821">
    <property type="entry name" value="Rhodanese/Cell cycle control phosphatase"/>
    <property type="match status" value="1"/>
</dbReference>
<dbReference type="Proteomes" id="UP000747399">
    <property type="component" value="Unassembled WGS sequence"/>
</dbReference>
<protein>
    <recommendedName>
        <fullName evidence="1">Rhodanese domain-containing protein</fullName>
    </recommendedName>
</protein>
<reference evidence="2" key="1">
    <citation type="journal article" date="2021" name="Proc. Natl. Acad. Sci. U.S.A.">
        <title>Three genomes in the algal genus Volvox reveal the fate of a haploid sex-determining region after a transition to homothallism.</title>
        <authorList>
            <person name="Yamamoto K."/>
            <person name="Hamaji T."/>
            <person name="Kawai-Toyooka H."/>
            <person name="Matsuzaki R."/>
            <person name="Takahashi F."/>
            <person name="Nishimura Y."/>
            <person name="Kawachi M."/>
            <person name="Noguchi H."/>
            <person name="Minakuchi Y."/>
            <person name="Umen J.G."/>
            <person name="Toyoda A."/>
            <person name="Nozaki H."/>
        </authorList>
    </citation>
    <scope>NUCLEOTIDE SEQUENCE</scope>
    <source>
        <strain evidence="2">NIES-3780</strain>
    </source>
</reference>
<dbReference type="InterPro" id="IPR040503">
    <property type="entry name" value="TRHO_N"/>
</dbReference>
<dbReference type="InterPro" id="IPR020936">
    <property type="entry name" value="TrhO"/>
</dbReference>
<dbReference type="SMART" id="SM00450">
    <property type="entry name" value="RHOD"/>
    <property type="match status" value="1"/>
</dbReference>
<dbReference type="InterPro" id="IPR001763">
    <property type="entry name" value="Rhodanese-like_dom"/>
</dbReference>
<keyword evidence="3" id="KW-1185">Reference proteome</keyword>
<dbReference type="InterPro" id="IPR022111">
    <property type="entry name" value="Rhodanese_C"/>
</dbReference>
<dbReference type="PANTHER" id="PTHR43268">
    <property type="entry name" value="THIOSULFATE SULFURTRANSFERASE/RHODANESE-LIKE DOMAIN-CONTAINING PROTEIN 2"/>
    <property type="match status" value="1"/>
</dbReference>
<evidence type="ECO:0000313" key="2">
    <source>
        <dbReference type="EMBL" id="GIL62630.1"/>
    </source>
</evidence>
<dbReference type="AlphaFoldDB" id="A0A8J4BP77"/>
<sequence length="495" mass="54752">MLLSNLNPKPCKFLTHERSVPLSLLVHPLALQHGCASPAPEWRQQHQSRIICRSNDSAFHSNALASSISPAAAKSSSLPPQLVPPTDPSAYCVLNFYHLTQIADPQETVEEHRRFIELLDLDIRGRIYVSSQGINSQCGGTVEHATAYAEWIKQQPGFQDLRYTIWPAEGHAFPKLRLKYKPNLISLAGGMETMPITDPAARATPLEPSRWKEMIAQAQENKMVVLDVRNDYEWDAGHFEGAERPAEEVFSETPVGEGELEVPVYLQKVDRDTPVMMYCTGGIRCDVYSTFLRKKGYSNLYTLEGGIQNYLRQEGGAHWKGSLFVFDARMAIPASAVGGAETGALPAAVPCSVCGSPDSQLPHVNCANIDCNELFIACSTCKTRYNGCCCEACTTAPRLLRPAKVDGGHYGAWGNYADLDEMGPIISQGRTREGRVTRRARRREALKEKRMEFVAEKLARKKMMRDAMAQLEALEVQAQQQLDGGVKAPQVACAQ</sequence>
<gene>
    <name evidence="2" type="ORF">Vafri_16833</name>
</gene>
<feature type="domain" description="Rhodanese" evidence="1">
    <location>
        <begin position="219"/>
        <end position="319"/>
    </location>
</feature>
<evidence type="ECO:0000313" key="3">
    <source>
        <dbReference type="Proteomes" id="UP000747399"/>
    </source>
</evidence>
<proteinExistence type="predicted"/>
<dbReference type="Gene3D" id="3.40.250.10">
    <property type="entry name" value="Rhodanese-like domain"/>
    <property type="match status" value="1"/>
</dbReference>
<dbReference type="Pfam" id="PF17773">
    <property type="entry name" value="UPF0176_N"/>
    <property type="match status" value="1"/>
</dbReference>
<name>A0A8J4BP77_9CHLO</name>
<dbReference type="Gene3D" id="3.30.70.100">
    <property type="match status" value="1"/>
</dbReference>
<evidence type="ECO:0000259" key="1">
    <source>
        <dbReference type="PROSITE" id="PS50206"/>
    </source>
</evidence>
<organism evidence="2 3">
    <name type="scientific">Volvox africanus</name>
    <dbReference type="NCBI Taxonomy" id="51714"/>
    <lineage>
        <taxon>Eukaryota</taxon>
        <taxon>Viridiplantae</taxon>
        <taxon>Chlorophyta</taxon>
        <taxon>core chlorophytes</taxon>
        <taxon>Chlorophyceae</taxon>
        <taxon>CS clade</taxon>
        <taxon>Chlamydomonadales</taxon>
        <taxon>Volvocaceae</taxon>
        <taxon>Volvox</taxon>
    </lineage>
</organism>
<dbReference type="Pfam" id="PF12368">
    <property type="entry name" value="Rhodanese_C"/>
    <property type="match status" value="1"/>
</dbReference>
<accession>A0A8J4BP77</accession>
<dbReference type="InterPro" id="IPR036873">
    <property type="entry name" value="Rhodanese-like_dom_sf"/>
</dbReference>
<comment type="caution">
    <text evidence="2">The sequence shown here is derived from an EMBL/GenBank/DDBJ whole genome shotgun (WGS) entry which is preliminary data.</text>
</comment>
<dbReference type="PANTHER" id="PTHR43268:SF3">
    <property type="entry name" value="RHODANESE-LIKE DOMAIN-CONTAINING PROTEIN 7-RELATED"/>
    <property type="match status" value="1"/>
</dbReference>
<dbReference type="EMBL" id="BNCO01000052">
    <property type="protein sequence ID" value="GIL62630.1"/>
    <property type="molecule type" value="Genomic_DNA"/>
</dbReference>
<dbReference type="Pfam" id="PF00581">
    <property type="entry name" value="Rhodanese"/>
    <property type="match status" value="1"/>
</dbReference>
<dbReference type="PROSITE" id="PS50206">
    <property type="entry name" value="RHODANESE_3"/>
    <property type="match status" value="1"/>
</dbReference>